<feature type="compositionally biased region" description="Basic residues" evidence="1">
    <location>
        <begin position="15"/>
        <end position="25"/>
    </location>
</feature>
<dbReference type="SUPFAM" id="SSF54236">
    <property type="entry name" value="Ubiquitin-like"/>
    <property type="match status" value="1"/>
</dbReference>
<feature type="region of interest" description="Disordered" evidence="1">
    <location>
        <begin position="204"/>
        <end position="269"/>
    </location>
</feature>
<sequence length="765" mass="85645">MMSEEKEPIPVLKYSRYRSVRRAAKPHPEPQPEPQKPKNDLSRTKSMARYRRSVPPASTVPITESTHPPLPDLPRTPQTASLLQGRSVTRRGTEPAQNTQAEQIFGQDGGSHGEHRETEGARLRRKALEREEQLRRVEEEKANQARMRQQLKMEEEQQRLLEEEAERLLAQQKRKDLERLQAELDAALPATRPLASPKKEKFAFFSKKRGATRTSPPTTSGSGSGSLVISRTRSNEPARSKEAPKSNDVPRGIEQGGGGIVPQTDAPMSASNAGERRVLVRCNQSSINVPITPETTPVDIIYSAANILSSNIVPSTAILLESYTQLGLERRVRRYEHIRDVMNSWDRDTQNALLLTNSESPNYDKDLDAYSVPKEAPGDVTVPMYHSQKPGKWNKRYIHILSSGQVFTSTRVAAKISDKESLSICHLSDFDIYHPTPQQIRKKIKPPRKHCFAVKSQQKTVMFLSTENFVHFFSSDDLIISEKFYTAVQVWRSWYLVNKMGAGTKKNKDSKKFTEKSDTRARSSPRGRQGHTVNRSVDEDPYTIGSFKPLLKMDRFSPKYSEYDSEEERKPRQIPFHLRNSISPIPPNSESRRHPPPVAYNLPPEAEDEFASSGLLGRTYSQRLRNQKEKDDAAKATGPFAEGTLLHGPEYQRTFSMKSVNNSRRPQTSNGAVAGDLQRGPSQSIPKPLLDFTPQFKEAPQWDKKNKGHGVAGVDGVPLVDIATTPETGLGEIPRNGTVFRRDARPTTSSGAGGPFVKGGLVGGR</sequence>
<feature type="compositionally biased region" description="Basic and acidic residues" evidence="1">
    <location>
        <begin position="506"/>
        <end position="521"/>
    </location>
</feature>
<dbReference type="Proteomes" id="UP001285354">
    <property type="component" value="Unassembled WGS sequence"/>
</dbReference>
<dbReference type="InterPro" id="IPR029071">
    <property type="entry name" value="Ubiquitin-like_domsf"/>
</dbReference>
<evidence type="ECO:0008006" key="4">
    <source>
        <dbReference type="Google" id="ProtNLM"/>
    </source>
</evidence>
<evidence type="ECO:0000256" key="1">
    <source>
        <dbReference type="SAM" id="MobiDB-lite"/>
    </source>
</evidence>
<feature type="compositionally biased region" description="Basic and acidic residues" evidence="1">
    <location>
        <begin position="233"/>
        <end position="245"/>
    </location>
</feature>
<feature type="compositionally biased region" description="Basic and acidic residues" evidence="1">
    <location>
        <begin position="26"/>
        <end position="43"/>
    </location>
</feature>
<feature type="region of interest" description="Disordered" evidence="1">
    <location>
        <begin position="504"/>
        <end position="540"/>
    </location>
</feature>
<dbReference type="PANTHER" id="PTHR38700:SF1">
    <property type="entry name" value="PH DOMAIN-CONTAINING PROTEIN"/>
    <property type="match status" value="1"/>
</dbReference>
<feature type="region of interest" description="Disordered" evidence="1">
    <location>
        <begin position="1"/>
        <end position="127"/>
    </location>
</feature>
<dbReference type="EMBL" id="JAUBYV010000012">
    <property type="protein sequence ID" value="KAK2623775.1"/>
    <property type="molecule type" value="Genomic_DNA"/>
</dbReference>
<dbReference type="AlphaFoldDB" id="A0AAD9WA34"/>
<feature type="region of interest" description="Disordered" evidence="1">
    <location>
        <begin position="561"/>
        <end position="597"/>
    </location>
</feature>
<dbReference type="Gene3D" id="3.10.20.90">
    <property type="entry name" value="Phosphatidylinositol 3-kinase Catalytic Subunit, Chain A, domain 1"/>
    <property type="match status" value="1"/>
</dbReference>
<protein>
    <recommendedName>
        <fullName evidence="4">PH domain-containing protein</fullName>
    </recommendedName>
</protein>
<feature type="compositionally biased region" description="Polar residues" evidence="1">
    <location>
        <begin position="76"/>
        <end position="87"/>
    </location>
</feature>
<dbReference type="InterPro" id="IPR011993">
    <property type="entry name" value="PH-like_dom_sf"/>
</dbReference>
<organism evidence="2 3">
    <name type="scientific">Diplocarpon rosae</name>
    <dbReference type="NCBI Taxonomy" id="946125"/>
    <lineage>
        <taxon>Eukaryota</taxon>
        <taxon>Fungi</taxon>
        <taxon>Dikarya</taxon>
        <taxon>Ascomycota</taxon>
        <taxon>Pezizomycotina</taxon>
        <taxon>Leotiomycetes</taxon>
        <taxon>Helotiales</taxon>
        <taxon>Drepanopezizaceae</taxon>
        <taxon>Diplocarpon</taxon>
    </lineage>
</organism>
<feature type="region of interest" description="Disordered" evidence="1">
    <location>
        <begin position="660"/>
        <end position="688"/>
    </location>
</feature>
<dbReference type="Gene3D" id="2.30.29.30">
    <property type="entry name" value="Pleckstrin-homology domain (PH domain)/Phosphotyrosine-binding domain (PTB)"/>
    <property type="match status" value="1"/>
</dbReference>
<feature type="compositionally biased region" description="Basic and acidic residues" evidence="1">
    <location>
        <begin position="111"/>
        <end position="127"/>
    </location>
</feature>
<accession>A0AAD9WA34</accession>
<feature type="compositionally biased region" description="Gly residues" evidence="1">
    <location>
        <begin position="751"/>
        <end position="765"/>
    </location>
</feature>
<evidence type="ECO:0000313" key="2">
    <source>
        <dbReference type="EMBL" id="KAK2623775.1"/>
    </source>
</evidence>
<comment type="caution">
    <text evidence="2">The sequence shown here is derived from an EMBL/GenBank/DDBJ whole genome shotgun (WGS) entry which is preliminary data.</text>
</comment>
<gene>
    <name evidence="2" type="ORF">QTJ16_006956</name>
</gene>
<name>A0AAD9WA34_9HELO</name>
<dbReference type="PANTHER" id="PTHR38700">
    <property type="entry name" value="YALI0E22418P"/>
    <property type="match status" value="1"/>
</dbReference>
<feature type="region of interest" description="Disordered" evidence="1">
    <location>
        <begin position="725"/>
        <end position="765"/>
    </location>
</feature>
<proteinExistence type="predicted"/>
<reference evidence="2" key="1">
    <citation type="submission" date="2023-06" db="EMBL/GenBank/DDBJ databases">
        <title>Draft genome of Marssonina rosae.</title>
        <authorList>
            <person name="Cheng Q."/>
        </authorList>
    </citation>
    <scope>NUCLEOTIDE SEQUENCE</scope>
    <source>
        <strain evidence="2">R4</strain>
    </source>
</reference>
<keyword evidence="3" id="KW-1185">Reference proteome</keyword>
<feature type="compositionally biased region" description="Polar residues" evidence="1">
    <location>
        <begin position="660"/>
        <end position="671"/>
    </location>
</feature>
<evidence type="ECO:0000313" key="3">
    <source>
        <dbReference type="Proteomes" id="UP001285354"/>
    </source>
</evidence>